<dbReference type="AlphaFoldDB" id="A0A0V1HFC6"/>
<reference evidence="1 2" key="1">
    <citation type="submission" date="2015-01" db="EMBL/GenBank/DDBJ databases">
        <title>Evolution of Trichinella species and genotypes.</title>
        <authorList>
            <person name="Korhonen P.K."/>
            <person name="Edoardo P."/>
            <person name="Giuseppe L.R."/>
            <person name="Gasser R.B."/>
        </authorList>
    </citation>
    <scope>NUCLEOTIDE SEQUENCE [LARGE SCALE GENOMIC DNA]</scope>
    <source>
        <strain evidence="1">ISS1029</strain>
    </source>
</reference>
<organism evidence="1 2">
    <name type="scientific">Trichinella zimbabwensis</name>
    <dbReference type="NCBI Taxonomy" id="268475"/>
    <lineage>
        <taxon>Eukaryota</taxon>
        <taxon>Metazoa</taxon>
        <taxon>Ecdysozoa</taxon>
        <taxon>Nematoda</taxon>
        <taxon>Enoplea</taxon>
        <taxon>Dorylaimia</taxon>
        <taxon>Trichinellida</taxon>
        <taxon>Trichinellidae</taxon>
        <taxon>Trichinella</taxon>
    </lineage>
</organism>
<keyword evidence="2" id="KW-1185">Reference proteome</keyword>
<dbReference type="EMBL" id="JYDP01000074">
    <property type="protein sequence ID" value="KRZ09339.1"/>
    <property type="molecule type" value="Genomic_DNA"/>
</dbReference>
<evidence type="ECO:0000313" key="1">
    <source>
        <dbReference type="EMBL" id="KRZ09339.1"/>
    </source>
</evidence>
<protein>
    <submittedName>
        <fullName evidence="1">Uncharacterized protein</fullName>
    </submittedName>
</protein>
<accession>A0A0V1HFC6</accession>
<evidence type="ECO:0000313" key="2">
    <source>
        <dbReference type="Proteomes" id="UP000055024"/>
    </source>
</evidence>
<sequence length="49" mass="5754">LKSFIKTMMSTRLRLLEQSQLSPSAFFHLSEKNYNTSIDIEFSVNLHHL</sequence>
<proteinExistence type="predicted"/>
<name>A0A0V1HFC6_9BILA</name>
<comment type="caution">
    <text evidence="1">The sequence shown here is derived from an EMBL/GenBank/DDBJ whole genome shotgun (WGS) entry which is preliminary data.</text>
</comment>
<dbReference type="Proteomes" id="UP000055024">
    <property type="component" value="Unassembled WGS sequence"/>
</dbReference>
<gene>
    <name evidence="1" type="ORF">T11_6303</name>
</gene>
<feature type="non-terminal residue" evidence="1">
    <location>
        <position position="1"/>
    </location>
</feature>